<dbReference type="PROSITE" id="PS51782">
    <property type="entry name" value="LYSM"/>
    <property type="match status" value="1"/>
</dbReference>
<proteinExistence type="predicted"/>
<gene>
    <name evidence="2" type="ORF">AMJ82_08750</name>
</gene>
<dbReference type="EMBL" id="LJUI01000084">
    <property type="protein sequence ID" value="KPK68241.1"/>
    <property type="molecule type" value="Genomic_DNA"/>
</dbReference>
<organism evidence="2 3">
    <name type="scientific">candidate division TA06 bacterium SM23_40</name>
    <dbReference type="NCBI Taxonomy" id="1703774"/>
    <lineage>
        <taxon>Bacteria</taxon>
        <taxon>Bacteria division TA06</taxon>
    </lineage>
</organism>
<dbReference type="SMART" id="SM00257">
    <property type="entry name" value="LysM"/>
    <property type="match status" value="1"/>
</dbReference>
<dbReference type="AlphaFoldDB" id="A0A0S8G6M8"/>
<dbReference type="PANTHER" id="PTHR34700">
    <property type="entry name" value="POTASSIUM BINDING PROTEIN KBP"/>
    <property type="match status" value="1"/>
</dbReference>
<sequence length="365" mass="40444">MEWRVRTCVTAIGLGTALLLVGSLWPELGSAAEAGDAGRVHEVKKGDTLWDLSTSYLRDPFLWPAIWEANRSHIADPHWIYPGQRFLIPPMYVPPEAKVPTEAEAPPEEPIEVEETAAVDFVTEAAPQLAVARDLAHKAGFITDVELPGGFIVASIQDEREDLIRHDVVYINLGSDDGTMVGDCFTVYRLDRNVRHPKTGRNLGRLVRVIGQLCVTAVQERTSTAMIMESYDPLRVKDRITPYREIWIQADERPVITDLATEGVLVTTRDEKDVIWPFDVVYIDKGSHDSIVPGDIFTVHQPGEQVRDPASGETLRLPEQIVGSIQVLSVNEATAAAYVAATSETREMKVGDRVRLYAKMPPAGE</sequence>
<dbReference type="SUPFAM" id="SSF54106">
    <property type="entry name" value="LysM domain"/>
    <property type="match status" value="1"/>
</dbReference>
<evidence type="ECO:0000313" key="3">
    <source>
        <dbReference type="Proteomes" id="UP000051717"/>
    </source>
</evidence>
<feature type="domain" description="LysM" evidence="1">
    <location>
        <begin position="39"/>
        <end position="88"/>
    </location>
</feature>
<evidence type="ECO:0000313" key="2">
    <source>
        <dbReference type="EMBL" id="KPK68241.1"/>
    </source>
</evidence>
<evidence type="ECO:0000259" key="1">
    <source>
        <dbReference type="PROSITE" id="PS51782"/>
    </source>
</evidence>
<protein>
    <recommendedName>
        <fullName evidence="1">LysM domain-containing protein</fullName>
    </recommendedName>
</protein>
<dbReference type="InterPro" id="IPR036779">
    <property type="entry name" value="LysM_dom_sf"/>
</dbReference>
<dbReference type="PANTHER" id="PTHR34700:SF4">
    <property type="entry name" value="PHAGE-LIKE ELEMENT PBSX PROTEIN XKDP"/>
    <property type="match status" value="1"/>
</dbReference>
<dbReference type="InterPro" id="IPR052196">
    <property type="entry name" value="Bact_Kbp"/>
</dbReference>
<name>A0A0S8G6M8_UNCT6</name>
<reference evidence="2 3" key="1">
    <citation type="journal article" date="2015" name="Microbiome">
        <title>Genomic resolution of linkages in carbon, nitrogen, and sulfur cycling among widespread estuary sediment bacteria.</title>
        <authorList>
            <person name="Baker B.J."/>
            <person name="Lazar C.S."/>
            <person name="Teske A.P."/>
            <person name="Dick G.J."/>
        </authorList>
    </citation>
    <scope>NUCLEOTIDE SEQUENCE [LARGE SCALE GENOMIC DNA]</scope>
    <source>
        <strain evidence="2">SM23_40</strain>
    </source>
</reference>
<dbReference type="CDD" id="cd00118">
    <property type="entry name" value="LysM"/>
    <property type="match status" value="1"/>
</dbReference>
<dbReference type="InterPro" id="IPR018392">
    <property type="entry name" value="LysM"/>
</dbReference>
<comment type="caution">
    <text evidence="2">The sequence shown here is derived from an EMBL/GenBank/DDBJ whole genome shotgun (WGS) entry which is preliminary data.</text>
</comment>
<dbReference type="Gene3D" id="3.10.350.10">
    <property type="entry name" value="LysM domain"/>
    <property type="match status" value="1"/>
</dbReference>
<dbReference type="Pfam" id="PF01476">
    <property type="entry name" value="LysM"/>
    <property type="match status" value="1"/>
</dbReference>
<accession>A0A0S8G6M8</accession>
<dbReference type="Proteomes" id="UP000051717">
    <property type="component" value="Unassembled WGS sequence"/>
</dbReference>